<dbReference type="InterPro" id="IPR013094">
    <property type="entry name" value="AB_hydrolase_3"/>
</dbReference>
<accession>A0A6J5MNK6</accession>
<evidence type="ECO:0000313" key="3">
    <source>
        <dbReference type="EMBL" id="CAB4147197.1"/>
    </source>
</evidence>
<feature type="transmembrane region" description="Helical" evidence="1">
    <location>
        <begin position="12"/>
        <end position="31"/>
    </location>
</feature>
<gene>
    <name evidence="3" type="ORF">UFOVP518_16</name>
</gene>
<dbReference type="EMBL" id="LR796478">
    <property type="protein sequence ID" value="CAB4147197.1"/>
    <property type="molecule type" value="Genomic_DNA"/>
</dbReference>
<dbReference type="GO" id="GO:0016787">
    <property type="term" value="F:hydrolase activity"/>
    <property type="evidence" value="ECO:0007669"/>
    <property type="project" value="UniProtKB-KW"/>
</dbReference>
<dbReference type="InterPro" id="IPR029058">
    <property type="entry name" value="AB_hydrolase_fold"/>
</dbReference>
<dbReference type="Gene3D" id="3.40.50.1820">
    <property type="entry name" value="alpha/beta hydrolase"/>
    <property type="match status" value="1"/>
</dbReference>
<keyword evidence="1" id="KW-0812">Transmembrane</keyword>
<organism evidence="3">
    <name type="scientific">uncultured Caudovirales phage</name>
    <dbReference type="NCBI Taxonomy" id="2100421"/>
    <lineage>
        <taxon>Viruses</taxon>
        <taxon>Duplodnaviria</taxon>
        <taxon>Heunggongvirae</taxon>
        <taxon>Uroviricota</taxon>
        <taxon>Caudoviricetes</taxon>
        <taxon>Peduoviridae</taxon>
        <taxon>Maltschvirus</taxon>
        <taxon>Maltschvirus maltsch</taxon>
    </lineage>
</organism>
<sequence>MSNNKRDFFSECLWVIITIVVFLFLLVIWNFPLSAQTIVKKYDGVHKIRIDGSHPDHLGKGYVFFCGGGFVTQNWEVCNKWETMAVADGDVSFRVGYSTAFLYPTLSAVYKGVDDCAIALQQIQMTCQQYGVHPDSIYLCGTSAGGIIAMQLAYAKRYDVAGILNGWGAIVNINDLQNNNVPVLNIGTVTDKTVPPDCGQSFGVNVCGQNAIYQTMLMLDIPTDQWMIDGYKHGMQPKDMEYNWRIENCFNLFKKFIK</sequence>
<evidence type="ECO:0000256" key="1">
    <source>
        <dbReference type="SAM" id="Phobius"/>
    </source>
</evidence>
<feature type="domain" description="Alpha/beta hydrolase fold-3" evidence="2">
    <location>
        <begin position="63"/>
        <end position="157"/>
    </location>
</feature>
<reference evidence="3" key="1">
    <citation type="submission" date="2020-04" db="EMBL/GenBank/DDBJ databases">
        <authorList>
            <person name="Chiriac C."/>
            <person name="Salcher M."/>
            <person name="Ghai R."/>
            <person name="Kavagutti S V."/>
        </authorList>
    </citation>
    <scope>NUCLEOTIDE SEQUENCE</scope>
</reference>
<name>A0A6J5MNK6_9CAUD</name>
<dbReference type="SUPFAM" id="SSF53474">
    <property type="entry name" value="alpha/beta-Hydrolases"/>
    <property type="match status" value="1"/>
</dbReference>
<proteinExistence type="predicted"/>
<dbReference type="Pfam" id="PF07859">
    <property type="entry name" value="Abhydrolase_3"/>
    <property type="match status" value="1"/>
</dbReference>
<keyword evidence="1" id="KW-0472">Membrane</keyword>
<keyword evidence="3" id="KW-0378">Hydrolase</keyword>
<keyword evidence="1" id="KW-1133">Transmembrane helix</keyword>
<protein>
    <submittedName>
        <fullName evidence="3">Alpha/beta hydrolase fold-3</fullName>
    </submittedName>
</protein>
<evidence type="ECO:0000259" key="2">
    <source>
        <dbReference type="Pfam" id="PF07859"/>
    </source>
</evidence>